<evidence type="ECO:0000313" key="1">
    <source>
        <dbReference type="EMBL" id="MBC5646679.1"/>
    </source>
</evidence>
<protein>
    <submittedName>
        <fullName evidence="1">Uncharacterized protein</fullName>
    </submittedName>
</protein>
<dbReference type="RefSeq" id="WP_186962092.1">
    <property type="nucleotide sequence ID" value="NZ_JACOOI010000082.1"/>
</dbReference>
<gene>
    <name evidence="1" type="ORF">H8S77_27925</name>
</gene>
<dbReference type="Proteomes" id="UP000644010">
    <property type="component" value="Unassembled WGS sequence"/>
</dbReference>
<dbReference type="EMBL" id="JACOOI010000082">
    <property type="protein sequence ID" value="MBC5646679.1"/>
    <property type="molecule type" value="Genomic_DNA"/>
</dbReference>
<proteinExistence type="predicted"/>
<accession>A0ABR7EA82</accession>
<organism evidence="1 2">
    <name type="scientific">Parabacteroides segnis</name>
    <dbReference type="NCBI Taxonomy" id="2763058"/>
    <lineage>
        <taxon>Bacteria</taxon>
        <taxon>Pseudomonadati</taxon>
        <taxon>Bacteroidota</taxon>
        <taxon>Bacteroidia</taxon>
        <taxon>Bacteroidales</taxon>
        <taxon>Tannerellaceae</taxon>
        <taxon>Parabacteroides</taxon>
    </lineage>
</organism>
<comment type="caution">
    <text evidence="1">The sequence shown here is derived from an EMBL/GenBank/DDBJ whole genome shotgun (WGS) entry which is preliminary data.</text>
</comment>
<reference evidence="1 2" key="1">
    <citation type="submission" date="2020-08" db="EMBL/GenBank/DDBJ databases">
        <title>Genome public.</title>
        <authorList>
            <person name="Liu C."/>
            <person name="Sun Q."/>
        </authorList>
    </citation>
    <scope>NUCLEOTIDE SEQUENCE [LARGE SCALE GENOMIC DNA]</scope>
    <source>
        <strain evidence="1 2">BX2</strain>
    </source>
</reference>
<name>A0ABR7EA82_9BACT</name>
<sequence>MVLKISAAAQTETGGVAGAGAPARSATVTIKCNHKADGTDDPTGADNPTIVLTIYQAGIEATPVP</sequence>
<evidence type="ECO:0000313" key="2">
    <source>
        <dbReference type="Proteomes" id="UP000644010"/>
    </source>
</evidence>
<keyword evidence="2" id="KW-1185">Reference proteome</keyword>